<gene>
    <name evidence="2" type="ORF">FSP39_005871</name>
</gene>
<evidence type="ECO:0000313" key="2">
    <source>
        <dbReference type="EMBL" id="KAK3099528.1"/>
    </source>
</evidence>
<dbReference type="Gene3D" id="1.25.40.10">
    <property type="entry name" value="Tetratricopeptide repeat domain"/>
    <property type="match status" value="2"/>
</dbReference>
<dbReference type="SUPFAM" id="SSF81901">
    <property type="entry name" value="HCP-like"/>
    <property type="match status" value="2"/>
</dbReference>
<dbReference type="EMBL" id="VSWD01000006">
    <property type="protein sequence ID" value="KAK3099528.1"/>
    <property type="molecule type" value="Genomic_DNA"/>
</dbReference>
<dbReference type="PANTHER" id="PTHR45011:SF1">
    <property type="entry name" value="DAP3-BINDING CELL DEATH ENHANCER 1"/>
    <property type="match status" value="1"/>
</dbReference>
<dbReference type="InterPro" id="IPR011990">
    <property type="entry name" value="TPR-like_helical_dom_sf"/>
</dbReference>
<reference evidence="2" key="1">
    <citation type="submission" date="2019-08" db="EMBL/GenBank/DDBJ databases">
        <title>The improved chromosome-level genome for the pearl oyster Pinctada fucata martensii using PacBio sequencing and Hi-C.</title>
        <authorList>
            <person name="Zheng Z."/>
        </authorList>
    </citation>
    <scope>NUCLEOTIDE SEQUENCE</scope>
    <source>
        <strain evidence="2">ZZ-2019</strain>
        <tissue evidence="2">Adductor muscle</tissue>
    </source>
</reference>
<accession>A0AA89C385</accession>
<protein>
    <submittedName>
        <fullName evidence="2">Uncharacterized protein</fullName>
    </submittedName>
</protein>
<dbReference type="InterPro" id="IPR052748">
    <property type="entry name" value="ISR_Activator"/>
</dbReference>
<comment type="caution">
    <text evidence="2">The sequence shown here is derived from an EMBL/GenBank/DDBJ whole genome shotgun (WGS) entry which is preliminary data.</text>
</comment>
<dbReference type="InterPro" id="IPR006597">
    <property type="entry name" value="Sel1-like"/>
</dbReference>
<dbReference type="Proteomes" id="UP001186944">
    <property type="component" value="Unassembled WGS sequence"/>
</dbReference>
<proteinExistence type="predicted"/>
<evidence type="ECO:0000313" key="3">
    <source>
        <dbReference type="Proteomes" id="UP001186944"/>
    </source>
</evidence>
<dbReference type="Pfam" id="PF08238">
    <property type="entry name" value="Sel1"/>
    <property type="match status" value="5"/>
</dbReference>
<evidence type="ECO:0000256" key="1">
    <source>
        <dbReference type="SAM" id="MobiDB-lite"/>
    </source>
</evidence>
<dbReference type="SMART" id="SM00671">
    <property type="entry name" value="SEL1"/>
    <property type="match status" value="5"/>
</dbReference>
<name>A0AA89C385_PINIB</name>
<feature type="compositionally biased region" description="Basic and acidic residues" evidence="1">
    <location>
        <begin position="27"/>
        <end position="42"/>
    </location>
</feature>
<organism evidence="2 3">
    <name type="scientific">Pinctada imbricata</name>
    <name type="common">Atlantic pearl-oyster</name>
    <name type="synonym">Pinctada martensii</name>
    <dbReference type="NCBI Taxonomy" id="66713"/>
    <lineage>
        <taxon>Eukaryota</taxon>
        <taxon>Metazoa</taxon>
        <taxon>Spiralia</taxon>
        <taxon>Lophotrochozoa</taxon>
        <taxon>Mollusca</taxon>
        <taxon>Bivalvia</taxon>
        <taxon>Autobranchia</taxon>
        <taxon>Pteriomorphia</taxon>
        <taxon>Pterioida</taxon>
        <taxon>Pterioidea</taxon>
        <taxon>Pteriidae</taxon>
        <taxon>Pinctada</taxon>
    </lineage>
</organism>
<feature type="region of interest" description="Disordered" evidence="1">
    <location>
        <begin position="20"/>
        <end position="67"/>
    </location>
</feature>
<keyword evidence="3" id="KW-1185">Reference proteome</keyword>
<dbReference type="PANTHER" id="PTHR45011">
    <property type="entry name" value="DAP3-BINDING CELL DEATH ENHANCER 1"/>
    <property type="match status" value="1"/>
</dbReference>
<sequence length="604" mass="67726">MWRWLNGLRRAIRHHIHGRPATASGAVREEEVEHGIHHDDVNNRTNDQQQEHQRYNGSEGNENKGPNHDWWNCGAQFNFWSLFRQNNTLEALGWGAAVVLGIQLSKHPKWVCHKNEEYRGQHCLLYRVAHALPIHTGKVVIDGDRKLHVDGVIGEEQILDGINDSSETKSENKDNHEDPVGKVFSEFEAMCKRYTGIARNIEGNDQAKRGHMTKAAERWSVGSQLGYSKSNFNLGLCYETGQGVKKDLSKAAEHYQMAGEDGHPQALYNLALMYLEGRGVPKDPREAIHLLEKAAEYGLRQAQTYLGVHYTTAETKDMERAVNLFQMAARQDDSEAQYFLGICYEQGLGVAVNECKAADLYSQSASGGHDGAMYNLAVFHEYGLGGLPEDRLTAEELYRKSASLGNEHAQDRLDQSDAIEAVSQWEAQHYHRRLDLDFVDIDDQTLLTKPNTQEVGEKSKLSSSASTPSLTDYIRKHLADLQIGTNPLTVLFATNNNPFLLQHQHGPELTHVNSKDIDIQLEDSTSCPALWEPQYGSPKLSSSPPPQDAARVAFSLGADEDDIESLQNFHDDLDLVVGNLDDLHLNIHSLNHKTSTMPNLQIVY</sequence>
<dbReference type="AlphaFoldDB" id="A0AA89C385"/>